<dbReference type="AlphaFoldDB" id="A0A0F9QKH7"/>
<gene>
    <name evidence="1" type="ORF">LCGC14_0708090</name>
</gene>
<sequence length="311" mass="35868">MKVCEEWFPFDKEKGISSYKGQRSPGFYMCDNLKNTIDLWIKNIKNDWDIVVVISGQGTVRVGKSVLAQHIAAYWTYAFWKKYGTLVPFNIEDNIVFHGSELIRKGNKLGRKHRGGVLIFDEAGADLEGVKSMKKSTQNVKDFFRECGQYNMLNILCLPEFFDLPKSIATNRSNCLIDCYVTVDKDDMWVRGQFNFFSAPAKKKLYKWGKKDGDYKAAKCDFYGDWDDTAVIDQDEYRKRKVEALKTREVVGRVEEARTRYLKGALMILATDFELTHREIARRIGEKTKTSAHHKYIGKLLGGESPEDEED</sequence>
<proteinExistence type="predicted"/>
<name>A0A0F9QKH7_9ZZZZ</name>
<protein>
    <recommendedName>
        <fullName evidence="2">Zona occludens toxin N-terminal domain-containing protein</fullName>
    </recommendedName>
</protein>
<comment type="caution">
    <text evidence="1">The sequence shown here is derived from an EMBL/GenBank/DDBJ whole genome shotgun (WGS) entry which is preliminary data.</text>
</comment>
<evidence type="ECO:0008006" key="2">
    <source>
        <dbReference type="Google" id="ProtNLM"/>
    </source>
</evidence>
<dbReference type="EMBL" id="LAZR01001546">
    <property type="protein sequence ID" value="KKN42949.1"/>
    <property type="molecule type" value="Genomic_DNA"/>
</dbReference>
<organism evidence="1">
    <name type="scientific">marine sediment metagenome</name>
    <dbReference type="NCBI Taxonomy" id="412755"/>
    <lineage>
        <taxon>unclassified sequences</taxon>
        <taxon>metagenomes</taxon>
        <taxon>ecological metagenomes</taxon>
    </lineage>
</organism>
<reference evidence="1" key="1">
    <citation type="journal article" date="2015" name="Nature">
        <title>Complex archaea that bridge the gap between prokaryotes and eukaryotes.</title>
        <authorList>
            <person name="Spang A."/>
            <person name="Saw J.H."/>
            <person name="Jorgensen S.L."/>
            <person name="Zaremba-Niedzwiedzka K."/>
            <person name="Martijn J."/>
            <person name="Lind A.E."/>
            <person name="van Eijk R."/>
            <person name="Schleper C."/>
            <person name="Guy L."/>
            <person name="Ettema T.J."/>
        </authorList>
    </citation>
    <scope>NUCLEOTIDE SEQUENCE</scope>
</reference>
<evidence type="ECO:0000313" key="1">
    <source>
        <dbReference type="EMBL" id="KKN42949.1"/>
    </source>
</evidence>
<accession>A0A0F9QKH7</accession>